<dbReference type="AlphaFoldDB" id="A0A1H2LKJ6"/>
<gene>
    <name evidence="2" type="ORF">SAMN05216363_1712</name>
</gene>
<reference evidence="3" key="1">
    <citation type="submission" date="2016-10" db="EMBL/GenBank/DDBJ databases">
        <authorList>
            <person name="Varghese N."/>
            <person name="Submissions S."/>
        </authorList>
    </citation>
    <scope>NUCLEOTIDE SEQUENCE [LARGE SCALE GENOMIC DNA]</scope>
    <source>
        <strain evidence="3">KCTC 32246</strain>
    </source>
</reference>
<evidence type="ECO:0000256" key="1">
    <source>
        <dbReference type="SAM" id="SignalP"/>
    </source>
</evidence>
<keyword evidence="3" id="KW-1185">Reference proteome</keyword>
<accession>A0A1H2LKJ6</accession>
<evidence type="ECO:0008006" key="4">
    <source>
        <dbReference type="Google" id="ProtNLM"/>
    </source>
</evidence>
<name>A0A1H2LKJ6_9PSED</name>
<sequence>MKRTLALVLIAAAAPAGATQYVEHQGVGLQERVLMRGSDYVELCAQAVQAIKAGNSPRIDGCMLYTEGLRTGYGKATTEVVMQGALYHVSPAGDDWEGALNSPFYDKLKATMTRCDLAESTPAMAQKLSAYVQAKGKGADVMASIFYNFLKDNYSGCK</sequence>
<dbReference type="GeneID" id="83642255"/>
<evidence type="ECO:0000313" key="2">
    <source>
        <dbReference type="EMBL" id="SDU81148.1"/>
    </source>
</evidence>
<keyword evidence="1" id="KW-0732">Signal</keyword>
<organism evidence="2 3">
    <name type="scientific">Pseudomonas sihuiensis</name>
    <dbReference type="NCBI Taxonomy" id="1274359"/>
    <lineage>
        <taxon>Bacteria</taxon>
        <taxon>Pseudomonadati</taxon>
        <taxon>Pseudomonadota</taxon>
        <taxon>Gammaproteobacteria</taxon>
        <taxon>Pseudomonadales</taxon>
        <taxon>Pseudomonadaceae</taxon>
        <taxon>Pseudomonas</taxon>
    </lineage>
</organism>
<feature type="chain" id="PRO_5009279455" description="Type VI secretion system (T6SS), amidase immunity protein" evidence="1">
    <location>
        <begin position="19"/>
        <end position="158"/>
    </location>
</feature>
<dbReference type="EMBL" id="LT629797">
    <property type="protein sequence ID" value="SDU81148.1"/>
    <property type="molecule type" value="Genomic_DNA"/>
</dbReference>
<dbReference type="RefSeq" id="WP_031670396.1">
    <property type="nucleotide sequence ID" value="NZ_LT629797.1"/>
</dbReference>
<proteinExistence type="predicted"/>
<feature type="signal peptide" evidence="1">
    <location>
        <begin position="1"/>
        <end position="18"/>
    </location>
</feature>
<evidence type="ECO:0000313" key="3">
    <source>
        <dbReference type="Proteomes" id="UP000198675"/>
    </source>
</evidence>
<dbReference type="Proteomes" id="UP000198675">
    <property type="component" value="Chromosome I"/>
</dbReference>
<protein>
    <recommendedName>
        <fullName evidence="4">Type VI secretion system (T6SS), amidase immunity protein</fullName>
    </recommendedName>
</protein>